<gene>
    <name evidence="13 15" type="primary">flhB</name>
    <name evidence="15" type="ORF">GHA_01227</name>
</gene>
<evidence type="ECO:0000256" key="4">
    <source>
        <dbReference type="ARBA" id="ARBA00022448"/>
    </source>
</evidence>
<feature type="transmembrane region" description="Helical" evidence="13">
    <location>
        <begin position="91"/>
        <end position="124"/>
    </location>
</feature>
<dbReference type="Proteomes" id="UP000834458">
    <property type="component" value="Unassembled WGS sequence"/>
</dbReference>
<dbReference type="PANTHER" id="PTHR30531">
    <property type="entry name" value="FLAGELLAR BIOSYNTHETIC PROTEIN FLHB"/>
    <property type="match status" value="1"/>
</dbReference>
<evidence type="ECO:0000256" key="10">
    <source>
        <dbReference type="ARBA" id="ARBA00023136"/>
    </source>
</evidence>
<keyword evidence="5 13" id="KW-1003">Cell membrane</keyword>
<evidence type="ECO:0000313" key="16">
    <source>
        <dbReference type="Proteomes" id="UP000834458"/>
    </source>
</evidence>
<keyword evidence="15" id="KW-0282">Flagellum</keyword>
<protein>
    <recommendedName>
        <fullName evidence="3 13">Flagellar biosynthetic protein FlhB</fullName>
    </recommendedName>
</protein>
<dbReference type="Gene3D" id="3.40.1690.10">
    <property type="entry name" value="secretion proteins EscU"/>
    <property type="match status" value="1"/>
</dbReference>
<evidence type="ECO:0000256" key="5">
    <source>
        <dbReference type="ARBA" id="ARBA00022475"/>
    </source>
</evidence>
<keyword evidence="15" id="KW-0966">Cell projection</keyword>
<dbReference type="PANTHER" id="PTHR30531:SF12">
    <property type="entry name" value="FLAGELLAR BIOSYNTHETIC PROTEIN FLHB"/>
    <property type="match status" value="1"/>
</dbReference>
<dbReference type="InterPro" id="IPR006135">
    <property type="entry name" value="T3SS_substrate_exporter"/>
</dbReference>
<keyword evidence="15" id="KW-0969">Cilium</keyword>
<dbReference type="Gene3D" id="6.10.250.2080">
    <property type="match status" value="1"/>
</dbReference>
<evidence type="ECO:0000256" key="7">
    <source>
        <dbReference type="ARBA" id="ARBA00022795"/>
    </source>
</evidence>
<comment type="caution">
    <text evidence="15">The sequence shown here is derived from an EMBL/GenBank/DDBJ whole genome shotgun (WGS) entry which is preliminary data.</text>
</comment>
<comment type="subcellular location">
    <subcellularLocation>
        <location evidence="1">Cell membrane</location>
        <topology evidence="1">Multi-pass membrane protein</topology>
    </subcellularLocation>
</comment>
<comment type="similarity">
    <text evidence="2 13">Belongs to the type III secretion exporter family.</text>
</comment>
<dbReference type="AlphaFoldDB" id="A0AA35D6M9"/>
<feature type="transmembrane region" description="Helical" evidence="13">
    <location>
        <begin position="152"/>
        <end position="170"/>
    </location>
</feature>
<evidence type="ECO:0000256" key="13">
    <source>
        <dbReference type="RuleBase" id="RU364091"/>
    </source>
</evidence>
<evidence type="ECO:0000256" key="6">
    <source>
        <dbReference type="ARBA" id="ARBA00022692"/>
    </source>
</evidence>
<evidence type="ECO:0000256" key="1">
    <source>
        <dbReference type="ARBA" id="ARBA00004651"/>
    </source>
</evidence>
<dbReference type="Pfam" id="PF01312">
    <property type="entry name" value="Bac_export_2"/>
    <property type="match status" value="1"/>
</dbReference>
<organism evidence="15 16">
    <name type="scientific">Comamonas aquatica</name>
    <dbReference type="NCBI Taxonomy" id="225991"/>
    <lineage>
        <taxon>Bacteria</taxon>
        <taxon>Pseudomonadati</taxon>
        <taxon>Pseudomonadota</taxon>
        <taxon>Betaproteobacteria</taxon>
        <taxon>Burkholderiales</taxon>
        <taxon>Comamonadaceae</taxon>
        <taxon>Comamonas</taxon>
    </lineage>
</organism>
<dbReference type="GO" id="GO:0009306">
    <property type="term" value="P:protein secretion"/>
    <property type="evidence" value="ECO:0007669"/>
    <property type="project" value="InterPro"/>
</dbReference>
<name>A0AA35D6M9_9BURK</name>
<accession>A0AA35D6M9</accession>
<dbReference type="PRINTS" id="PR00950">
    <property type="entry name" value="TYPE3IMSPROT"/>
</dbReference>
<evidence type="ECO:0000256" key="2">
    <source>
        <dbReference type="ARBA" id="ARBA00010690"/>
    </source>
</evidence>
<keyword evidence="9 13" id="KW-1133">Transmembrane helix</keyword>
<feature type="region of interest" description="Disordered" evidence="14">
    <location>
        <begin position="367"/>
        <end position="391"/>
    </location>
</feature>
<dbReference type="NCBIfam" id="TIGR00328">
    <property type="entry name" value="flhB"/>
    <property type="match status" value="1"/>
</dbReference>
<evidence type="ECO:0000313" key="15">
    <source>
        <dbReference type="EMBL" id="CAB5677867.1"/>
    </source>
</evidence>
<dbReference type="SUPFAM" id="SSF160544">
    <property type="entry name" value="EscU C-terminal domain-like"/>
    <property type="match status" value="1"/>
</dbReference>
<dbReference type="InterPro" id="IPR006136">
    <property type="entry name" value="FlhB"/>
</dbReference>
<dbReference type="InterPro" id="IPR029025">
    <property type="entry name" value="T3SS_substrate_exporter_C"/>
</dbReference>
<keyword evidence="7 13" id="KW-1005">Bacterial flagellum biogenesis</keyword>
<comment type="function">
    <text evidence="12 13">Required for formation of the rod structure in the basal body of the flagellar apparatus. Together with FliI and FliH, may constitute the export apparatus of flagellin.</text>
</comment>
<evidence type="ECO:0000256" key="8">
    <source>
        <dbReference type="ARBA" id="ARBA00022927"/>
    </source>
</evidence>
<dbReference type="FunFam" id="3.40.1690.10:FF:000001">
    <property type="entry name" value="Flagellar biosynthetic protein FlhB"/>
    <property type="match status" value="1"/>
</dbReference>
<feature type="transmembrane region" description="Helical" evidence="13">
    <location>
        <begin position="195"/>
        <end position="217"/>
    </location>
</feature>
<keyword evidence="6 13" id="KW-0812">Transmembrane</keyword>
<evidence type="ECO:0000256" key="3">
    <source>
        <dbReference type="ARBA" id="ARBA00021622"/>
    </source>
</evidence>
<dbReference type="EMBL" id="CAHPSC010000012">
    <property type="protein sequence ID" value="CAB5677867.1"/>
    <property type="molecule type" value="Genomic_DNA"/>
</dbReference>
<dbReference type="GO" id="GO:0044780">
    <property type="term" value="P:bacterial-type flagellum assembly"/>
    <property type="evidence" value="ECO:0007669"/>
    <property type="project" value="InterPro"/>
</dbReference>
<evidence type="ECO:0000256" key="9">
    <source>
        <dbReference type="ARBA" id="ARBA00022989"/>
    </source>
</evidence>
<evidence type="ECO:0000256" key="14">
    <source>
        <dbReference type="SAM" id="MobiDB-lite"/>
    </source>
</evidence>
<evidence type="ECO:0000256" key="12">
    <source>
        <dbReference type="ARBA" id="ARBA00025078"/>
    </source>
</evidence>
<reference evidence="15" key="1">
    <citation type="submission" date="2020-05" db="EMBL/GenBank/DDBJ databases">
        <authorList>
            <person name="Delgado-Blas J."/>
        </authorList>
    </citation>
    <scope>NUCLEOTIDE SEQUENCE</scope>
    <source>
        <strain evidence="15">BB1454</strain>
    </source>
</reference>
<evidence type="ECO:0000256" key="11">
    <source>
        <dbReference type="ARBA" id="ARBA00023225"/>
    </source>
</evidence>
<keyword evidence="10 13" id="KW-0472">Membrane</keyword>
<feature type="transmembrane region" description="Helical" evidence="13">
    <location>
        <begin position="42"/>
        <end position="63"/>
    </location>
</feature>
<keyword evidence="8 13" id="KW-0653">Protein transport</keyword>
<sequence length="391" mass="42445">MRPFPHAVMESSQDKSLPATARKLQKTREDGQTSRSRDLGHLAVLGVGSLVVIVGGPTLMHHLRIALSRQLSFNAETVLSPQLMMERLVDMAWIGILGCVIFALVINAASIAATLMSGGWIYSLKPIMPQFNRINPISGLGNVFSKQQLITALKNVLLMLILGTVGWFHIKSGIPDMASLPSLGGAAALARVGDWIVTGLLLLLVVVFAVALIDVPLQKFLFLQRLKMSHQEVKQEHKESEGSPELKGKIRQKQREIAQRASVNAVPKADFVVTNPTHYAVALRYDESNMAAPQVVAMGADLVALKIREVAKAHDIPVLESPMLARALYAHAEIDQSIPSTLYTAVAQVLAYVYRLKAAMRGEAPAPGELVQPLVPPELDPHTRRAAAAQS</sequence>
<keyword evidence="4 13" id="KW-0813">Transport</keyword>
<dbReference type="GO" id="GO:0005886">
    <property type="term" value="C:plasma membrane"/>
    <property type="evidence" value="ECO:0007669"/>
    <property type="project" value="UniProtKB-SubCell"/>
</dbReference>
<keyword evidence="11 13" id="KW-1006">Bacterial flagellum protein export</keyword>
<proteinExistence type="inferred from homology"/>